<proteinExistence type="inferred from homology"/>
<dbReference type="InterPro" id="IPR023214">
    <property type="entry name" value="HAD_sf"/>
</dbReference>
<evidence type="ECO:0000256" key="2">
    <source>
        <dbReference type="PIRSR" id="PIRSR610708-1"/>
    </source>
</evidence>
<sequence>MLRCFFDVDGVVLDFESAYLRVISAYFQLDLPENFQTTSWDFSELLTEQQQLEGWEYFVNSNAFRELESLVPAPRFNQVFGAYPVHFVTNIPPAHMDARRENLDRVGYRFESVHPGGFLSFNEQPPRTKSQVIADLVQDGEQILFVDDHPRNCVDVKENFPEAWVWLMSRPFNQDFDHPTIQRAKHWEQVLQSLPTAP</sequence>
<evidence type="ECO:0008006" key="5">
    <source>
        <dbReference type="Google" id="ProtNLM"/>
    </source>
</evidence>
<evidence type="ECO:0000256" key="1">
    <source>
        <dbReference type="ARBA" id="ARBA00009589"/>
    </source>
</evidence>
<dbReference type="Proteomes" id="UP000226525">
    <property type="component" value="Unassembled WGS sequence"/>
</dbReference>
<dbReference type="SUPFAM" id="SSF56784">
    <property type="entry name" value="HAD-like"/>
    <property type="match status" value="1"/>
</dbReference>
<dbReference type="AlphaFoldDB" id="A0A2D6YFH3"/>
<dbReference type="EMBL" id="NZEX01000003">
    <property type="protein sequence ID" value="MAH61880.1"/>
    <property type="molecule type" value="Genomic_DNA"/>
</dbReference>
<organism evidence="3 4">
    <name type="scientific">SAR324 cluster bacterium</name>
    <dbReference type="NCBI Taxonomy" id="2024889"/>
    <lineage>
        <taxon>Bacteria</taxon>
        <taxon>Deltaproteobacteria</taxon>
        <taxon>SAR324 cluster</taxon>
    </lineage>
</organism>
<accession>A0A2D6YFH3</accession>
<dbReference type="Pfam" id="PF06941">
    <property type="entry name" value="NT5C"/>
    <property type="match status" value="1"/>
</dbReference>
<gene>
    <name evidence="3" type="ORF">CMN54_00220</name>
</gene>
<evidence type="ECO:0000313" key="3">
    <source>
        <dbReference type="EMBL" id="MAH61880.1"/>
    </source>
</evidence>
<comment type="caution">
    <text evidence="3">The sequence shown here is derived from an EMBL/GenBank/DDBJ whole genome shotgun (WGS) entry which is preliminary data.</text>
</comment>
<dbReference type="InterPro" id="IPR010708">
    <property type="entry name" value="5'(3')-deoxyribonucleotidase"/>
</dbReference>
<protein>
    <recommendedName>
        <fullName evidence="5">HAD family hydrolase</fullName>
    </recommendedName>
</protein>
<name>A0A2D6YFH3_9DELT</name>
<feature type="active site" description="Nucleophile" evidence="2">
    <location>
        <position position="7"/>
    </location>
</feature>
<feature type="active site" description="Proton donor" evidence="2">
    <location>
        <position position="9"/>
    </location>
</feature>
<dbReference type="GO" id="GO:0009264">
    <property type="term" value="P:deoxyribonucleotide catabolic process"/>
    <property type="evidence" value="ECO:0007669"/>
    <property type="project" value="InterPro"/>
</dbReference>
<dbReference type="InterPro" id="IPR036412">
    <property type="entry name" value="HAD-like_sf"/>
</dbReference>
<dbReference type="GO" id="GO:0008253">
    <property type="term" value="F:5'-nucleotidase activity"/>
    <property type="evidence" value="ECO:0007669"/>
    <property type="project" value="InterPro"/>
</dbReference>
<evidence type="ECO:0000313" key="4">
    <source>
        <dbReference type="Proteomes" id="UP000226525"/>
    </source>
</evidence>
<reference evidence="4" key="1">
    <citation type="submission" date="2017-09" db="EMBL/GenBank/DDBJ databases">
        <title>The Reconstruction of 2,631 Draft Metagenome-Assembled Genomes from the Global Oceans.</title>
        <authorList>
            <person name="Tully B.J."/>
            <person name="Graham E.D."/>
            <person name="Heidelberg J.F."/>
        </authorList>
    </citation>
    <scope>NUCLEOTIDE SEQUENCE [LARGE SCALE GENOMIC DNA]</scope>
</reference>
<dbReference type="Gene3D" id="3.40.50.1000">
    <property type="entry name" value="HAD superfamily/HAD-like"/>
    <property type="match status" value="1"/>
</dbReference>
<comment type="similarity">
    <text evidence="1">Belongs to the 5'(3')-deoxyribonucleotidase family.</text>
</comment>